<proteinExistence type="predicted"/>
<keyword evidence="2" id="KW-1185">Reference proteome</keyword>
<sequence>MHGTPGERPENTALGLVVSARDAGEPTIAPHVRGQPGDRYLTVKCGMVSADGSRTGLTPCSGHRHIVCCYPAGRWSIRLHSQKGITYPVGLPSHIRNPRDWDHLQRYEARPLIA</sequence>
<dbReference type="EMBL" id="JANPWB010000002">
    <property type="protein sequence ID" value="KAJ1211812.1"/>
    <property type="molecule type" value="Genomic_DNA"/>
</dbReference>
<dbReference type="Proteomes" id="UP001066276">
    <property type="component" value="Chromosome 1_2"/>
</dbReference>
<gene>
    <name evidence="1" type="ORF">NDU88_007160</name>
</gene>
<evidence type="ECO:0000313" key="1">
    <source>
        <dbReference type="EMBL" id="KAJ1211812.1"/>
    </source>
</evidence>
<accession>A0AAV7WGA0</accession>
<protein>
    <submittedName>
        <fullName evidence="1">Uncharacterized protein</fullName>
    </submittedName>
</protein>
<name>A0AAV7WGA0_PLEWA</name>
<comment type="caution">
    <text evidence="1">The sequence shown here is derived from an EMBL/GenBank/DDBJ whole genome shotgun (WGS) entry which is preliminary data.</text>
</comment>
<reference evidence="1" key="1">
    <citation type="journal article" date="2022" name="bioRxiv">
        <title>Sequencing and chromosome-scale assembly of the giantPleurodeles waltlgenome.</title>
        <authorList>
            <person name="Brown T."/>
            <person name="Elewa A."/>
            <person name="Iarovenko S."/>
            <person name="Subramanian E."/>
            <person name="Araus A.J."/>
            <person name="Petzold A."/>
            <person name="Susuki M."/>
            <person name="Suzuki K.-i.T."/>
            <person name="Hayashi T."/>
            <person name="Toyoda A."/>
            <person name="Oliveira C."/>
            <person name="Osipova E."/>
            <person name="Leigh N.D."/>
            <person name="Simon A."/>
            <person name="Yun M.H."/>
        </authorList>
    </citation>
    <scope>NUCLEOTIDE SEQUENCE</scope>
    <source>
        <strain evidence="1">20211129_DDA</strain>
        <tissue evidence="1">Liver</tissue>
    </source>
</reference>
<organism evidence="1 2">
    <name type="scientific">Pleurodeles waltl</name>
    <name type="common">Iberian ribbed newt</name>
    <dbReference type="NCBI Taxonomy" id="8319"/>
    <lineage>
        <taxon>Eukaryota</taxon>
        <taxon>Metazoa</taxon>
        <taxon>Chordata</taxon>
        <taxon>Craniata</taxon>
        <taxon>Vertebrata</taxon>
        <taxon>Euteleostomi</taxon>
        <taxon>Amphibia</taxon>
        <taxon>Batrachia</taxon>
        <taxon>Caudata</taxon>
        <taxon>Salamandroidea</taxon>
        <taxon>Salamandridae</taxon>
        <taxon>Pleurodelinae</taxon>
        <taxon>Pleurodeles</taxon>
    </lineage>
</organism>
<dbReference type="AlphaFoldDB" id="A0AAV7WGA0"/>
<evidence type="ECO:0000313" key="2">
    <source>
        <dbReference type="Proteomes" id="UP001066276"/>
    </source>
</evidence>